<dbReference type="InterPro" id="IPR016035">
    <property type="entry name" value="Acyl_Trfase/lysoPLipase"/>
</dbReference>
<evidence type="ECO:0000256" key="2">
    <source>
        <dbReference type="ARBA" id="ARBA00022963"/>
    </source>
</evidence>
<dbReference type="Gene3D" id="3.40.1090.10">
    <property type="entry name" value="Cytosolic phospholipase A2 catalytic domain"/>
    <property type="match status" value="1"/>
</dbReference>
<feature type="short sequence motif" description="DGA/G" evidence="4">
    <location>
        <begin position="180"/>
        <end position="182"/>
    </location>
</feature>
<dbReference type="HOGENOM" id="CLU_1076700_0_0_6"/>
<keyword evidence="2 4" id="KW-0442">Lipid degradation</keyword>
<evidence type="ECO:0000256" key="1">
    <source>
        <dbReference type="ARBA" id="ARBA00022801"/>
    </source>
</evidence>
<feature type="domain" description="PNPLA" evidence="5">
    <location>
        <begin position="36"/>
        <end position="193"/>
    </location>
</feature>
<feature type="active site" description="Proton acceptor" evidence="4">
    <location>
        <position position="180"/>
    </location>
</feature>
<keyword evidence="1 4" id="KW-0378">Hydrolase</keyword>
<dbReference type="KEGG" id="abo:ABO_1415"/>
<dbReference type="Proteomes" id="UP000008871">
    <property type="component" value="Chromosome"/>
</dbReference>
<dbReference type="InterPro" id="IPR050301">
    <property type="entry name" value="NTE"/>
</dbReference>
<dbReference type="GO" id="GO:0016042">
    <property type="term" value="P:lipid catabolic process"/>
    <property type="evidence" value="ECO:0007669"/>
    <property type="project" value="UniProtKB-UniRule"/>
</dbReference>
<dbReference type="AlphaFoldDB" id="Q0VPN6"/>
<evidence type="ECO:0000259" key="5">
    <source>
        <dbReference type="PROSITE" id="PS51635"/>
    </source>
</evidence>
<organism evidence="6 7">
    <name type="scientific">Alcanivorax borkumensis (strain ATCC 700651 / DSM 11573 / NCIMB 13689 / SK2)</name>
    <dbReference type="NCBI Taxonomy" id="393595"/>
    <lineage>
        <taxon>Bacteria</taxon>
        <taxon>Pseudomonadati</taxon>
        <taxon>Pseudomonadota</taxon>
        <taxon>Gammaproteobacteria</taxon>
        <taxon>Oceanospirillales</taxon>
        <taxon>Alcanivoracaceae</taxon>
        <taxon>Alcanivorax</taxon>
    </lineage>
</organism>
<dbReference type="SUPFAM" id="SSF52151">
    <property type="entry name" value="FabD/lysophospholipase-like"/>
    <property type="match status" value="1"/>
</dbReference>
<evidence type="ECO:0000313" key="7">
    <source>
        <dbReference type="Proteomes" id="UP000008871"/>
    </source>
</evidence>
<dbReference type="InterPro" id="IPR002641">
    <property type="entry name" value="PNPLA_dom"/>
</dbReference>
<dbReference type="PROSITE" id="PS51635">
    <property type="entry name" value="PNPLA"/>
    <property type="match status" value="1"/>
</dbReference>
<evidence type="ECO:0000256" key="4">
    <source>
        <dbReference type="PROSITE-ProRule" id="PRU01161"/>
    </source>
</evidence>
<feature type="active site" description="Nucleophile" evidence="4">
    <location>
        <position position="69"/>
    </location>
</feature>
<protein>
    <recommendedName>
        <fullName evidence="5">PNPLA domain-containing protein</fullName>
    </recommendedName>
</protein>
<keyword evidence="7" id="KW-1185">Reference proteome</keyword>
<dbReference type="PANTHER" id="PTHR14226:SF29">
    <property type="entry name" value="NEUROPATHY TARGET ESTERASE SWS"/>
    <property type="match status" value="1"/>
</dbReference>
<dbReference type="PANTHER" id="PTHR14226">
    <property type="entry name" value="NEUROPATHY TARGET ESTERASE/SWISS CHEESE D.MELANOGASTER"/>
    <property type="match status" value="1"/>
</dbReference>
<dbReference type="Pfam" id="PF01734">
    <property type="entry name" value="Patatin"/>
    <property type="match status" value="1"/>
</dbReference>
<dbReference type="EMBL" id="AM286690">
    <property type="protein sequence ID" value="CAL16862.1"/>
    <property type="molecule type" value="Genomic_DNA"/>
</dbReference>
<keyword evidence="3 4" id="KW-0443">Lipid metabolism</keyword>
<gene>
    <name evidence="6" type="ordered locus">ABO_1415</name>
</gene>
<reference evidence="6 7" key="1">
    <citation type="journal article" date="2006" name="Nat. Biotechnol.">
        <title>Genome sequence of the ubiquitous hydrocarbon-degrading marine bacterium Alcanivorax borkumensis.</title>
        <authorList>
            <person name="Schneiker S."/>
            <person name="Martins dos Santos V.A.P."/>
            <person name="Bartels D."/>
            <person name="Bekel T."/>
            <person name="Brecht M."/>
            <person name="Buhrmester J."/>
            <person name="Chernikova T.N."/>
            <person name="Denaro R."/>
            <person name="Ferrer M."/>
            <person name="Gertler C."/>
            <person name="Goesmann A."/>
            <person name="Golyshina O.V."/>
            <person name="Kaminski F."/>
            <person name="Khachane A.N."/>
            <person name="Lang S."/>
            <person name="Linke B."/>
            <person name="McHardy A.C."/>
            <person name="Meyer F."/>
            <person name="Nechitaylo T."/>
            <person name="Puehler A."/>
            <person name="Regenhardt D."/>
            <person name="Rupp O."/>
            <person name="Sabirova J.S."/>
            <person name="Selbitschka W."/>
            <person name="Yakimov M.M."/>
            <person name="Timmis K.N."/>
            <person name="Vorhoelter F.-J."/>
            <person name="Weidner S."/>
            <person name="Kaiser O."/>
            <person name="Golyshin P.N."/>
        </authorList>
    </citation>
    <scope>NUCLEOTIDE SEQUENCE [LARGE SCALE GENOMIC DNA]</scope>
    <source>
        <strain evidence="7">ATCC 700651 / DSM 11573 / NCIMB 13689 / SK2</strain>
    </source>
</reference>
<dbReference type="RefSeq" id="WP_011588696.1">
    <property type="nucleotide sequence ID" value="NC_008260.1"/>
</dbReference>
<proteinExistence type="predicted"/>
<evidence type="ECO:0000313" key="6">
    <source>
        <dbReference type="EMBL" id="CAL16862.1"/>
    </source>
</evidence>
<feature type="short sequence motif" description="GXSXG" evidence="4">
    <location>
        <begin position="67"/>
        <end position="71"/>
    </location>
</feature>
<evidence type="ECO:0000256" key="3">
    <source>
        <dbReference type="ARBA" id="ARBA00023098"/>
    </source>
</evidence>
<accession>Q0VPN6</accession>
<dbReference type="GO" id="GO:0016787">
    <property type="term" value="F:hydrolase activity"/>
    <property type="evidence" value="ECO:0007669"/>
    <property type="project" value="UniProtKB-UniRule"/>
</dbReference>
<sequence length="277" mass="29950">MTLKIPIQGVAEHTPRQGGHHHELLADWLAKAPFTLAMSSGFFGFFAHFGTVRALLDHGLQPARFCGSSAGALVGGCMASGASVNAIEDTLLGLDRAQFWDPSPGLGLLSGQSFRTMLAALLPIQRMEHTLAPLAVSAWHGRSRRTHVLRSGNLVESVYASCAVPLLFQPARIGKNYYWDGGIADRHGLAATYLAERVLYHHLQSRSPWRARNSSALHHPRRPNLVTIAIDGLARSGPNKLEKGRQAMLQAYNATGRALARPVGNSLILESVQEASS</sequence>
<dbReference type="eggNOG" id="COG1752">
    <property type="taxonomic scope" value="Bacteria"/>
</dbReference>
<comment type="caution">
    <text evidence="4">Lacks conserved residue(s) required for the propagation of feature annotation.</text>
</comment>
<name>Q0VPN6_ALCBS</name>